<sequence length="245" mass="24446">MGIHGPLSTLPLLDAGLPAGVRGGFTTRAGGRSRTPYAGLNLGDHVGDDPALVAAHREALRRALAADALVVPRQVHGADVVEVVSPPATAPQADALFTRVPGIAVAVVVADCVPVLLTDPRAGLVGVAHAGRPGLVAGVVPALVAAMRAAGARDLHAALGPSVCGGCYEVPAGMAEDVVALVPAARARTRRGTPAVDVAAGVRAQLAGLGVPSRDVARCTAEDADLYSYRRDGTTGRSAGAVVLA</sequence>
<organism evidence="13 14">
    <name type="scientific">Kineococcus halophytocola</name>
    <dbReference type="NCBI Taxonomy" id="3234027"/>
    <lineage>
        <taxon>Bacteria</taxon>
        <taxon>Bacillati</taxon>
        <taxon>Actinomycetota</taxon>
        <taxon>Actinomycetes</taxon>
        <taxon>Kineosporiales</taxon>
        <taxon>Kineosporiaceae</taxon>
        <taxon>Kineococcus</taxon>
    </lineage>
</organism>
<dbReference type="InterPro" id="IPR038371">
    <property type="entry name" value="Cu_polyphenol_OxRdtase_sf"/>
</dbReference>
<dbReference type="EMBL" id="JBGFTU010000004">
    <property type="protein sequence ID" value="MEZ0164087.1"/>
    <property type="molecule type" value="Genomic_DNA"/>
</dbReference>
<keyword evidence="6" id="KW-0378">Hydrolase</keyword>
<comment type="catalytic activity">
    <reaction evidence="11">
        <text>S-methyl-5'-thioadenosine + phosphate = 5-(methylsulfanyl)-alpha-D-ribose 1-phosphate + adenine</text>
        <dbReference type="Rhea" id="RHEA:11852"/>
        <dbReference type="ChEBI" id="CHEBI:16708"/>
        <dbReference type="ChEBI" id="CHEBI:17509"/>
        <dbReference type="ChEBI" id="CHEBI:43474"/>
        <dbReference type="ChEBI" id="CHEBI:58533"/>
        <dbReference type="EC" id="2.4.2.28"/>
    </reaction>
    <physiologicalReaction direction="left-to-right" evidence="11">
        <dbReference type="Rhea" id="RHEA:11853"/>
    </physiologicalReaction>
</comment>
<keyword evidence="4" id="KW-0808">Transferase</keyword>
<dbReference type="SUPFAM" id="SSF64438">
    <property type="entry name" value="CNF1/YfiH-like putative cysteine hydrolases"/>
    <property type="match status" value="1"/>
</dbReference>
<dbReference type="InterPro" id="IPR003730">
    <property type="entry name" value="Cu_polyphenol_OxRdtase"/>
</dbReference>
<evidence type="ECO:0000256" key="8">
    <source>
        <dbReference type="ARBA" id="ARBA00023008"/>
    </source>
</evidence>
<dbReference type="RefSeq" id="WP_370440330.1">
    <property type="nucleotide sequence ID" value="NZ_JBGFTU010000004.1"/>
</dbReference>
<dbReference type="Proteomes" id="UP001565927">
    <property type="component" value="Unassembled WGS sequence"/>
</dbReference>
<comment type="catalytic activity">
    <reaction evidence="1">
        <text>inosine + phosphate = alpha-D-ribose 1-phosphate + hypoxanthine</text>
        <dbReference type="Rhea" id="RHEA:27646"/>
        <dbReference type="ChEBI" id="CHEBI:17368"/>
        <dbReference type="ChEBI" id="CHEBI:17596"/>
        <dbReference type="ChEBI" id="CHEBI:43474"/>
        <dbReference type="ChEBI" id="CHEBI:57720"/>
        <dbReference type="EC" id="2.4.2.1"/>
    </reaction>
    <physiologicalReaction direction="left-to-right" evidence="1">
        <dbReference type="Rhea" id="RHEA:27647"/>
    </physiologicalReaction>
</comment>
<dbReference type="PANTHER" id="PTHR30616:SF2">
    <property type="entry name" value="PURINE NUCLEOSIDE PHOSPHORYLASE LACC1"/>
    <property type="match status" value="1"/>
</dbReference>
<keyword evidence="7" id="KW-0862">Zinc</keyword>
<dbReference type="Pfam" id="PF02578">
    <property type="entry name" value="Cu-oxidase_4"/>
    <property type="match status" value="1"/>
</dbReference>
<evidence type="ECO:0000256" key="11">
    <source>
        <dbReference type="ARBA" id="ARBA00049893"/>
    </source>
</evidence>
<protein>
    <recommendedName>
        <fullName evidence="12">Purine nucleoside phosphorylase</fullName>
    </recommendedName>
</protein>
<keyword evidence="5" id="KW-0479">Metal-binding</keyword>
<comment type="catalytic activity">
    <reaction evidence="9">
        <text>adenosine + H2O + H(+) = inosine + NH4(+)</text>
        <dbReference type="Rhea" id="RHEA:24408"/>
        <dbReference type="ChEBI" id="CHEBI:15377"/>
        <dbReference type="ChEBI" id="CHEBI:15378"/>
        <dbReference type="ChEBI" id="CHEBI:16335"/>
        <dbReference type="ChEBI" id="CHEBI:17596"/>
        <dbReference type="ChEBI" id="CHEBI:28938"/>
        <dbReference type="EC" id="3.5.4.4"/>
    </reaction>
    <physiologicalReaction direction="left-to-right" evidence="9">
        <dbReference type="Rhea" id="RHEA:24409"/>
    </physiologicalReaction>
</comment>
<reference evidence="13 14" key="1">
    <citation type="submission" date="2024-07" db="EMBL/GenBank/DDBJ databases">
        <authorList>
            <person name="Thanompreechachai J."/>
            <person name="Duangmal K."/>
        </authorList>
    </citation>
    <scope>NUCLEOTIDE SEQUENCE [LARGE SCALE GENOMIC DNA]</scope>
    <source>
        <strain evidence="13 14">LSe6-4</strain>
    </source>
</reference>
<dbReference type="CDD" id="cd16833">
    <property type="entry name" value="YfiH"/>
    <property type="match status" value="1"/>
</dbReference>
<comment type="similarity">
    <text evidence="3 12">Belongs to the purine nucleoside phosphorylase YfiH/LACC1 family.</text>
</comment>
<dbReference type="PANTHER" id="PTHR30616">
    <property type="entry name" value="UNCHARACTERIZED PROTEIN YFIH"/>
    <property type="match status" value="1"/>
</dbReference>
<evidence type="ECO:0000256" key="7">
    <source>
        <dbReference type="ARBA" id="ARBA00022833"/>
    </source>
</evidence>
<comment type="function">
    <text evidence="2">Purine nucleoside enzyme that catalyzes the phosphorolysis of adenosine and inosine nucleosides, yielding D-ribose 1-phosphate and the respective free bases, adenine and hypoxanthine. Also catalyzes the phosphorolysis of S-methyl-5'-thioadenosine into adenine and S-methyl-5-thio-alpha-D-ribose 1-phosphate. Also has adenosine deaminase activity.</text>
</comment>
<evidence type="ECO:0000256" key="2">
    <source>
        <dbReference type="ARBA" id="ARBA00003215"/>
    </source>
</evidence>
<evidence type="ECO:0000256" key="10">
    <source>
        <dbReference type="ARBA" id="ARBA00048968"/>
    </source>
</evidence>
<gene>
    <name evidence="13" type="primary">pgeF</name>
    <name evidence="13" type="ORF">AB2L27_04810</name>
</gene>
<comment type="catalytic activity">
    <reaction evidence="10">
        <text>adenosine + phosphate = alpha-D-ribose 1-phosphate + adenine</text>
        <dbReference type="Rhea" id="RHEA:27642"/>
        <dbReference type="ChEBI" id="CHEBI:16335"/>
        <dbReference type="ChEBI" id="CHEBI:16708"/>
        <dbReference type="ChEBI" id="CHEBI:43474"/>
        <dbReference type="ChEBI" id="CHEBI:57720"/>
        <dbReference type="EC" id="2.4.2.1"/>
    </reaction>
    <physiologicalReaction direction="left-to-right" evidence="10">
        <dbReference type="Rhea" id="RHEA:27643"/>
    </physiologicalReaction>
</comment>
<evidence type="ECO:0000313" key="14">
    <source>
        <dbReference type="Proteomes" id="UP001565927"/>
    </source>
</evidence>
<evidence type="ECO:0000256" key="1">
    <source>
        <dbReference type="ARBA" id="ARBA00000553"/>
    </source>
</evidence>
<accession>A0ABV4GXN1</accession>
<evidence type="ECO:0000256" key="6">
    <source>
        <dbReference type="ARBA" id="ARBA00022801"/>
    </source>
</evidence>
<evidence type="ECO:0000256" key="9">
    <source>
        <dbReference type="ARBA" id="ARBA00047989"/>
    </source>
</evidence>
<evidence type="ECO:0000256" key="3">
    <source>
        <dbReference type="ARBA" id="ARBA00007353"/>
    </source>
</evidence>
<dbReference type="InterPro" id="IPR011324">
    <property type="entry name" value="Cytotoxic_necrot_fac-like_cat"/>
</dbReference>
<evidence type="ECO:0000256" key="5">
    <source>
        <dbReference type="ARBA" id="ARBA00022723"/>
    </source>
</evidence>
<dbReference type="NCBIfam" id="TIGR00726">
    <property type="entry name" value="peptidoglycan editing factor PgeF"/>
    <property type="match status" value="1"/>
</dbReference>
<name>A0ABV4GXN1_9ACTN</name>
<comment type="caution">
    <text evidence="13">The sequence shown here is derived from an EMBL/GenBank/DDBJ whole genome shotgun (WGS) entry which is preliminary data.</text>
</comment>
<keyword evidence="14" id="KW-1185">Reference proteome</keyword>
<dbReference type="Gene3D" id="3.60.140.10">
    <property type="entry name" value="CNF1/YfiH-like putative cysteine hydrolases"/>
    <property type="match status" value="1"/>
</dbReference>
<evidence type="ECO:0000256" key="4">
    <source>
        <dbReference type="ARBA" id="ARBA00022679"/>
    </source>
</evidence>
<evidence type="ECO:0000256" key="12">
    <source>
        <dbReference type="RuleBase" id="RU361274"/>
    </source>
</evidence>
<evidence type="ECO:0000313" key="13">
    <source>
        <dbReference type="EMBL" id="MEZ0164087.1"/>
    </source>
</evidence>
<proteinExistence type="inferred from homology"/>
<keyword evidence="8" id="KW-0186">Copper</keyword>